<gene>
    <name evidence="1" type="ORF">ARMSODRAFT_893855</name>
</gene>
<evidence type="ECO:0000313" key="2">
    <source>
        <dbReference type="Proteomes" id="UP000218334"/>
    </source>
</evidence>
<reference evidence="2" key="1">
    <citation type="journal article" date="2017" name="Nat. Ecol. Evol.">
        <title>Genome expansion and lineage-specific genetic innovations in the forest pathogenic fungi Armillaria.</title>
        <authorList>
            <person name="Sipos G."/>
            <person name="Prasanna A.N."/>
            <person name="Walter M.C."/>
            <person name="O'Connor E."/>
            <person name="Balint B."/>
            <person name="Krizsan K."/>
            <person name="Kiss B."/>
            <person name="Hess J."/>
            <person name="Varga T."/>
            <person name="Slot J."/>
            <person name="Riley R."/>
            <person name="Boka B."/>
            <person name="Rigling D."/>
            <person name="Barry K."/>
            <person name="Lee J."/>
            <person name="Mihaltcheva S."/>
            <person name="LaButti K."/>
            <person name="Lipzen A."/>
            <person name="Waldron R."/>
            <person name="Moloney N.M."/>
            <person name="Sperisen C."/>
            <person name="Kredics L."/>
            <person name="Vagvoelgyi C."/>
            <person name="Patrignani A."/>
            <person name="Fitzpatrick D."/>
            <person name="Nagy I."/>
            <person name="Doyle S."/>
            <person name="Anderson J.B."/>
            <person name="Grigoriev I.V."/>
            <person name="Gueldener U."/>
            <person name="Muensterkoetter M."/>
            <person name="Nagy L.G."/>
        </authorList>
    </citation>
    <scope>NUCLEOTIDE SEQUENCE [LARGE SCALE GENOMIC DNA]</scope>
    <source>
        <strain evidence="2">28-4</strain>
    </source>
</reference>
<protein>
    <submittedName>
        <fullName evidence="1">Uncharacterized protein</fullName>
    </submittedName>
</protein>
<feature type="non-terminal residue" evidence="1">
    <location>
        <position position="1"/>
    </location>
</feature>
<dbReference type="STRING" id="1076256.A0A2H3BGZ0"/>
<accession>A0A2H3BGZ0</accession>
<dbReference type="AlphaFoldDB" id="A0A2H3BGZ0"/>
<sequence length="336" mass="38120">EAIETPFNTEDAPHASTGYLGLREETWKRHHTLEELTGPRYGFTHYPWTGSDPVPVTDRDGRVIAVMAGQPDDPNWDHVQEEAAERMETSRKECKFSPDQRAHRRGQFAALSYGISYGGGQTHPQNLHHTGAHTSLIMSLINCLAFIRLAGFASSAFATWAPNLFHYYALHLRDLLLHDATLMLNWTHSIFAAATFNFGPRTPCFRHTDSGNLPFGWCAITALGQFDHRRGGHLVLWDLKLVIDFPPGSTILIPSAILRHLNTNIGWWEKRYSFTQYTAGGLFRWVDYGFRTSEEYWGSLNPAEQAAAKQTREERWRMGLGMFSTLDDLRRRATGA</sequence>
<keyword evidence="2" id="KW-1185">Reference proteome</keyword>
<dbReference type="EMBL" id="KZ293456">
    <property type="protein sequence ID" value="PBK63847.1"/>
    <property type="molecule type" value="Genomic_DNA"/>
</dbReference>
<dbReference type="Proteomes" id="UP000218334">
    <property type="component" value="Unassembled WGS sequence"/>
</dbReference>
<dbReference type="Gene3D" id="3.60.130.30">
    <property type="match status" value="1"/>
</dbReference>
<organism evidence="1 2">
    <name type="scientific">Armillaria solidipes</name>
    <dbReference type="NCBI Taxonomy" id="1076256"/>
    <lineage>
        <taxon>Eukaryota</taxon>
        <taxon>Fungi</taxon>
        <taxon>Dikarya</taxon>
        <taxon>Basidiomycota</taxon>
        <taxon>Agaricomycotina</taxon>
        <taxon>Agaricomycetes</taxon>
        <taxon>Agaricomycetidae</taxon>
        <taxon>Agaricales</taxon>
        <taxon>Marasmiineae</taxon>
        <taxon>Physalacriaceae</taxon>
        <taxon>Armillaria</taxon>
    </lineage>
</organism>
<evidence type="ECO:0000313" key="1">
    <source>
        <dbReference type="EMBL" id="PBK63847.1"/>
    </source>
</evidence>
<name>A0A2H3BGZ0_9AGAR</name>
<proteinExistence type="predicted"/>